<proteinExistence type="predicted"/>
<accession>A0A0F9IGW4</accession>
<sequence length="31" mass="3601">RQAFQAAVAPIYEKYGEKFGDYLPRIQEALK</sequence>
<gene>
    <name evidence="1" type="ORF">LCGC14_1581640</name>
</gene>
<evidence type="ECO:0000313" key="1">
    <source>
        <dbReference type="EMBL" id="KKM26752.1"/>
    </source>
</evidence>
<protein>
    <submittedName>
        <fullName evidence="1">Uncharacterized protein</fullName>
    </submittedName>
</protein>
<feature type="non-terminal residue" evidence="1">
    <location>
        <position position="1"/>
    </location>
</feature>
<dbReference type="EMBL" id="LAZR01012456">
    <property type="protein sequence ID" value="KKM26752.1"/>
    <property type="molecule type" value="Genomic_DNA"/>
</dbReference>
<comment type="caution">
    <text evidence="1">The sequence shown here is derived from an EMBL/GenBank/DDBJ whole genome shotgun (WGS) entry which is preliminary data.</text>
</comment>
<organism evidence="1">
    <name type="scientific">marine sediment metagenome</name>
    <dbReference type="NCBI Taxonomy" id="412755"/>
    <lineage>
        <taxon>unclassified sequences</taxon>
        <taxon>metagenomes</taxon>
        <taxon>ecological metagenomes</taxon>
    </lineage>
</organism>
<name>A0A0F9IGW4_9ZZZZ</name>
<dbReference type="AlphaFoldDB" id="A0A0F9IGW4"/>
<reference evidence="1" key="1">
    <citation type="journal article" date="2015" name="Nature">
        <title>Complex archaea that bridge the gap between prokaryotes and eukaryotes.</title>
        <authorList>
            <person name="Spang A."/>
            <person name="Saw J.H."/>
            <person name="Jorgensen S.L."/>
            <person name="Zaremba-Niedzwiedzka K."/>
            <person name="Martijn J."/>
            <person name="Lind A.E."/>
            <person name="van Eijk R."/>
            <person name="Schleper C."/>
            <person name="Guy L."/>
            <person name="Ettema T.J."/>
        </authorList>
    </citation>
    <scope>NUCLEOTIDE SEQUENCE</scope>
</reference>